<dbReference type="HOGENOM" id="CLU_2013158_0_0_6"/>
<dbReference type="EMBL" id="AQQO01000359">
    <property type="protein sequence ID" value="EON87535.1"/>
    <property type="molecule type" value="Genomic_DNA"/>
</dbReference>
<evidence type="ECO:0000313" key="2">
    <source>
        <dbReference type="Proteomes" id="UP000014012"/>
    </source>
</evidence>
<dbReference type="PATRIC" id="fig|1315976.3.peg.2837"/>
<comment type="caution">
    <text evidence="1">The sequence shown here is derived from an EMBL/GenBank/DDBJ whole genome shotgun (WGS) entry which is preliminary data.</text>
</comment>
<gene>
    <name evidence="1" type="ORF">PLESHI_14878</name>
</gene>
<dbReference type="Proteomes" id="UP000014012">
    <property type="component" value="Unassembled WGS sequence"/>
</dbReference>
<organism evidence="1 2">
    <name type="scientific">Plesiomonas shigelloides 302-73</name>
    <dbReference type="NCBI Taxonomy" id="1315976"/>
    <lineage>
        <taxon>Bacteria</taxon>
        <taxon>Pseudomonadati</taxon>
        <taxon>Pseudomonadota</taxon>
        <taxon>Gammaproteobacteria</taxon>
        <taxon>Enterobacterales</taxon>
        <taxon>Enterobacteriaceae</taxon>
        <taxon>Plesiomonas</taxon>
    </lineage>
</organism>
<name>R8AMG6_PLESH</name>
<reference evidence="1 2" key="1">
    <citation type="journal article" date="2013" name="Genome Announc.">
        <title>Genome Sequence of Plesiomonas shigelloides Strain 302-73 (Serotype O1).</title>
        <authorList>
            <person name="Pique N."/>
            <person name="Aquilini E."/>
            <person name="Alioto T."/>
            <person name="Minana-Galbis D."/>
            <person name="Tomas J.M."/>
        </authorList>
    </citation>
    <scope>NUCLEOTIDE SEQUENCE [LARGE SCALE GENOMIC DNA]</scope>
    <source>
        <strain evidence="1 2">302-73</strain>
    </source>
</reference>
<keyword evidence="2" id="KW-1185">Reference proteome</keyword>
<sequence>MANRFTHYQPFGDTNLIDVFTQMMFQMGGFGWVFLRVSAVRVIRVMRSVGLRVMSCVRMGMRSGMRRMRDMRMCMRKRWRVRCLGVLARRCMPMRGFLLARFALTVRQLMVARRTLMMRGVAA</sequence>
<dbReference type="AlphaFoldDB" id="R8AMG6"/>
<proteinExistence type="predicted"/>
<protein>
    <submittedName>
        <fullName evidence="1">Uncharacterized protein</fullName>
    </submittedName>
</protein>
<evidence type="ECO:0000313" key="1">
    <source>
        <dbReference type="EMBL" id="EON87535.1"/>
    </source>
</evidence>
<accession>R8AMG6</accession>